<comment type="subcellular location">
    <subcellularLocation>
        <location evidence="1">Nucleus</location>
    </subcellularLocation>
</comment>
<protein>
    <submittedName>
        <fullName evidence="4">Uncharacterized protein</fullName>
    </submittedName>
</protein>
<dbReference type="OrthoDB" id="10465471at2759"/>
<dbReference type="Proteomes" id="UP000237271">
    <property type="component" value="Unassembled WGS sequence"/>
</dbReference>
<dbReference type="GO" id="GO:0006355">
    <property type="term" value="P:regulation of DNA-templated transcription"/>
    <property type="evidence" value="ECO:0007669"/>
    <property type="project" value="InterPro"/>
</dbReference>
<accession>A0A2P4YCT6</accession>
<feature type="non-terminal residue" evidence="4">
    <location>
        <position position="101"/>
    </location>
</feature>
<organism evidence="4 5">
    <name type="scientific">Phytophthora palmivora</name>
    <dbReference type="NCBI Taxonomy" id="4796"/>
    <lineage>
        <taxon>Eukaryota</taxon>
        <taxon>Sar</taxon>
        <taxon>Stramenopiles</taxon>
        <taxon>Oomycota</taxon>
        <taxon>Peronosporomycetes</taxon>
        <taxon>Peronosporales</taxon>
        <taxon>Peronosporaceae</taxon>
        <taxon>Phytophthora</taxon>
    </lineage>
</organism>
<name>A0A2P4YCT6_9STRA</name>
<dbReference type="InterPro" id="IPR003822">
    <property type="entry name" value="PAH"/>
</dbReference>
<sequence length="101" mass="11135">MMTSPRQAAAAAPTRPETPLILHIPATDTQHAVTATKDSTKGTTADMRSQTCVEFLHIMKEFSESSCDASETVQRVDSLVSQDEQLLRLFPLSRTQEEDEA</sequence>
<dbReference type="EMBL" id="NCKW01003724">
    <property type="protein sequence ID" value="POM75626.1"/>
    <property type="molecule type" value="Genomic_DNA"/>
</dbReference>
<gene>
    <name evidence="4" type="ORF">PHPALM_7251</name>
</gene>
<evidence type="ECO:0000313" key="4">
    <source>
        <dbReference type="EMBL" id="POM75626.1"/>
    </source>
</evidence>
<keyword evidence="2" id="KW-0539">Nucleus</keyword>
<feature type="region of interest" description="Disordered" evidence="3">
    <location>
        <begin position="27"/>
        <end position="46"/>
    </location>
</feature>
<comment type="caution">
    <text evidence="4">The sequence shown here is derived from an EMBL/GenBank/DDBJ whole genome shotgun (WGS) entry which is preliminary data.</text>
</comment>
<evidence type="ECO:0000256" key="2">
    <source>
        <dbReference type="ARBA" id="ARBA00023242"/>
    </source>
</evidence>
<reference evidence="4 5" key="1">
    <citation type="journal article" date="2017" name="Genome Biol. Evol.">
        <title>Phytophthora megakarya and P. palmivora, closely related causal agents of cacao black pod rot, underwent increases in genome sizes and gene numbers by different mechanisms.</title>
        <authorList>
            <person name="Ali S.S."/>
            <person name="Shao J."/>
            <person name="Lary D.J."/>
            <person name="Kronmiller B."/>
            <person name="Shen D."/>
            <person name="Strem M.D."/>
            <person name="Amoako-Attah I."/>
            <person name="Akrofi A.Y."/>
            <person name="Begoude B.A."/>
            <person name="Ten Hoopen G.M."/>
            <person name="Coulibaly K."/>
            <person name="Kebe B.I."/>
            <person name="Melnick R.L."/>
            <person name="Guiltinan M.J."/>
            <person name="Tyler B.M."/>
            <person name="Meinhardt L.W."/>
            <person name="Bailey B.A."/>
        </authorList>
    </citation>
    <scope>NUCLEOTIDE SEQUENCE [LARGE SCALE GENOMIC DNA]</scope>
    <source>
        <strain evidence="5">sbr112.9</strain>
    </source>
</reference>
<proteinExistence type="predicted"/>
<evidence type="ECO:0000313" key="5">
    <source>
        <dbReference type="Proteomes" id="UP000237271"/>
    </source>
</evidence>
<keyword evidence="5" id="KW-1185">Reference proteome</keyword>
<dbReference type="GO" id="GO:0005634">
    <property type="term" value="C:nucleus"/>
    <property type="evidence" value="ECO:0007669"/>
    <property type="project" value="UniProtKB-SubCell"/>
</dbReference>
<evidence type="ECO:0000256" key="3">
    <source>
        <dbReference type="SAM" id="MobiDB-lite"/>
    </source>
</evidence>
<evidence type="ECO:0000256" key="1">
    <source>
        <dbReference type="ARBA" id="ARBA00004123"/>
    </source>
</evidence>
<dbReference type="Pfam" id="PF02671">
    <property type="entry name" value="PAH"/>
    <property type="match status" value="1"/>
</dbReference>
<dbReference type="Gene3D" id="1.20.1160.11">
    <property type="entry name" value="Paired amphipathic helix"/>
    <property type="match status" value="1"/>
</dbReference>
<dbReference type="SUPFAM" id="SSF47762">
    <property type="entry name" value="PAH2 domain"/>
    <property type="match status" value="1"/>
</dbReference>
<dbReference type="InterPro" id="IPR036600">
    <property type="entry name" value="PAH_sf"/>
</dbReference>
<dbReference type="AlphaFoldDB" id="A0A2P4YCT6"/>